<name>A0A6N8I5X7_9FIRM</name>
<dbReference type="InterPro" id="IPR009501">
    <property type="entry name" value="UCP020269"/>
</dbReference>
<dbReference type="PANTHER" id="PTHR36179:SF2">
    <property type="entry name" value="LUD DOMAIN-CONTAINING PROTEIN"/>
    <property type="match status" value="1"/>
</dbReference>
<protein>
    <submittedName>
        <fullName evidence="2">LUD domain protein</fullName>
    </submittedName>
</protein>
<dbReference type="InterPro" id="IPR003741">
    <property type="entry name" value="LUD_dom"/>
</dbReference>
<organism evidence="2 3">
    <name type="scientific">Caproicibacter fermentans</name>
    <dbReference type="NCBI Taxonomy" id="2576756"/>
    <lineage>
        <taxon>Bacteria</taxon>
        <taxon>Bacillati</taxon>
        <taxon>Bacillota</taxon>
        <taxon>Clostridia</taxon>
        <taxon>Eubacteriales</taxon>
        <taxon>Acutalibacteraceae</taxon>
        <taxon>Caproicibacter</taxon>
    </lineage>
</organism>
<reference evidence="2 3" key="1">
    <citation type="submission" date="2019-09" db="EMBL/GenBank/DDBJ databases">
        <title>Genome sequence of Clostridium sp. EA1.</title>
        <authorList>
            <person name="Poehlein A."/>
            <person name="Bengelsdorf F.R."/>
            <person name="Daniel R."/>
        </authorList>
    </citation>
    <scope>NUCLEOTIDE SEQUENCE [LARGE SCALE GENOMIC DNA]</scope>
    <source>
        <strain evidence="2 3">EA1</strain>
    </source>
</reference>
<evidence type="ECO:0000313" key="3">
    <source>
        <dbReference type="Proteomes" id="UP000469440"/>
    </source>
</evidence>
<sequence>MNQALAQMEQKKIESAVKALNANRFDARFVASREELLKLLGEMVPENAVVANGGSFTLEETGVMDFIRSGRFQFLDRYRTGMTAEEKREIFLRSLNSDWYFTSANAITMDGQLFNIDGNSNRIAAIAYGPRNVVVIAGANKLVQDLTEAESRVKNWSVAANCFRLNVHTTGCSLTGKCTDCKSPERMCCNTLISSFQREPGRVKVFLLPETLGY</sequence>
<gene>
    <name evidence="2" type="ORF">CAFE_36600</name>
</gene>
<accession>A0A6N8I5X7</accession>
<dbReference type="AlphaFoldDB" id="A0A6N8I5X7"/>
<keyword evidence="3" id="KW-1185">Reference proteome</keyword>
<dbReference type="PANTHER" id="PTHR36179">
    <property type="entry name" value="LUD_DOM DOMAIN-CONTAINING PROTEIN"/>
    <property type="match status" value="1"/>
</dbReference>
<dbReference type="EMBL" id="VWXL01000106">
    <property type="protein sequence ID" value="MVB12913.1"/>
    <property type="molecule type" value="Genomic_DNA"/>
</dbReference>
<dbReference type="Pfam" id="PF02589">
    <property type="entry name" value="LUD_dom"/>
    <property type="match status" value="1"/>
</dbReference>
<comment type="caution">
    <text evidence="2">The sequence shown here is derived from an EMBL/GenBank/DDBJ whole genome shotgun (WGS) entry which is preliminary data.</text>
</comment>
<feature type="domain" description="LUD" evidence="1">
    <location>
        <begin position="13"/>
        <end position="208"/>
    </location>
</feature>
<evidence type="ECO:0000259" key="1">
    <source>
        <dbReference type="Pfam" id="PF02589"/>
    </source>
</evidence>
<evidence type="ECO:0000313" key="2">
    <source>
        <dbReference type="EMBL" id="MVB12913.1"/>
    </source>
</evidence>
<dbReference type="PIRSF" id="PIRSF020269">
    <property type="entry name" value="DUF1121"/>
    <property type="match status" value="1"/>
</dbReference>
<dbReference type="RefSeq" id="WP_066644103.1">
    <property type="nucleotide sequence ID" value="NZ_VWXL01000106.1"/>
</dbReference>
<dbReference type="OrthoDB" id="9809147at2"/>
<dbReference type="Proteomes" id="UP000469440">
    <property type="component" value="Unassembled WGS sequence"/>
</dbReference>
<proteinExistence type="predicted"/>